<dbReference type="AlphaFoldDB" id="A0A7R9VLM2"/>
<reference evidence="5" key="1">
    <citation type="submission" date="2021-01" db="EMBL/GenBank/DDBJ databases">
        <authorList>
            <person name="Corre E."/>
            <person name="Pelletier E."/>
            <person name="Niang G."/>
            <person name="Scheremetjew M."/>
            <person name="Finn R."/>
            <person name="Kale V."/>
            <person name="Holt S."/>
            <person name="Cochrane G."/>
            <person name="Meng A."/>
            <person name="Brown T."/>
            <person name="Cohen L."/>
        </authorList>
    </citation>
    <scope>NUCLEOTIDE SEQUENCE</scope>
    <source>
        <strain evidence="5">CCMP147</strain>
    </source>
</reference>
<evidence type="ECO:0000256" key="3">
    <source>
        <dbReference type="SAM" id="MobiDB-lite"/>
    </source>
</evidence>
<dbReference type="PANTHER" id="PTHR11461">
    <property type="entry name" value="SERINE PROTEASE INHIBITOR, SERPIN"/>
    <property type="match status" value="1"/>
</dbReference>
<dbReference type="InterPro" id="IPR023796">
    <property type="entry name" value="Serpin_dom"/>
</dbReference>
<gene>
    <name evidence="5" type="ORF">TDUB1175_LOCUS4416</name>
</gene>
<dbReference type="InterPro" id="IPR000215">
    <property type="entry name" value="Serpin_fam"/>
</dbReference>
<organism evidence="5">
    <name type="scientific">Pseudictyota dubia</name>
    <dbReference type="NCBI Taxonomy" id="2749911"/>
    <lineage>
        <taxon>Eukaryota</taxon>
        <taxon>Sar</taxon>
        <taxon>Stramenopiles</taxon>
        <taxon>Ochrophyta</taxon>
        <taxon>Bacillariophyta</taxon>
        <taxon>Mediophyceae</taxon>
        <taxon>Biddulphiophycidae</taxon>
        <taxon>Eupodiscales</taxon>
        <taxon>Odontellaceae</taxon>
        <taxon>Pseudictyota</taxon>
    </lineage>
</organism>
<evidence type="ECO:0000313" key="5">
    <source>
        <dbReference type="EMBL" id="CAD8299411.1"/>
    </source>
</evidence>
<dbReference type="GO" id="GO:0004867">
    <property type="term" value="F:serine-type endopeptidase inhibitor activity"/>
    <property type="evidence" value="ECO:0007669"/>
    <property type="project" value="InterPro"/>
</dbReference>
<dbReference type="Gene3D" id="6.20.40.10">
    <property type="match status" value="1"/>
</dbReference>
<evidence type="ECO:0000256" key="2">
    <source>
        <dbReference type="RuleBase" id="RU000411"/>
    </source>
</evidence>
<proteinExistence type="inferred from homology"/>
<feature type="compositionally biased region" description="Low complexity" evidence="3">
    <location>
        <begin position="257"/>
        <end position="302"/>
    </location>
</feature>
<dbReference type="InterPro" id="IPR042185">
    <property type="entry name" value="Serpin_sf_2"/>
</dbReference>
<dbReference type="Gene3D" id="2.30.39.10">
    <property type="entry name" value="Alpha-1-antitrypsin, domain 1"/>
    <property type="match status" value="1"/>
</dbReference>
<dbReference type="InterPro" id="IPR036186">
    <property type="entry name" value="Serpin_sf"/>
</dbReference>
<accession>A0A7R9VLM2</accession>
<feature type="compositionally biased region" description="Polar residues" evidence="3">
    <location>
        <begin position="303"/>
        <end position="319"/>
    </location>
</feature>
<dbReference type="EMBL" id="HBED01008960">
    <property type="protein sequence ID" value="CAD8299411.1"/>
    <property type="molecule type" value="Transcribed_RNA"/>
</dbReference>
<feature type="domain" description="Serpin" evidence="4">
    <location>
        <begin position="1"/>
        <end position="219"/>
    </location>
</feature>
<name>A0A7R9VLM2_9STRA</name>
<dbReference type="PANTHER" id="PTHR11461:SF211">
    <property type="entry name" value="GH10112P-RELATED"/>
    <property type="match status" value="1"/>
</dbReference>
<feature type="region of interest" description="Disordered" evidence="3">
    <location>
        <begin position="249"/>
        <end position="319"/>
    </location>
</feature>
<comment type="similarity">
    <text evidence="1 2">Belongs to the serpin family.</text>
</comment>
<evidence type="ECO:0000256" key="1">
    <source>
        <dbReference type="ARBA" id="ARBA00009500"/>
    </source>
</evidence>
<evidence type="ECO:0000259" key="4">
    <source>
        <dbReference type="SMART" id="SM00093"/>
    </source>
</evidence>
<protein>
    <recommendedName>
        <fullName evidence="4">Serpin domain-containing protein</fullName>
    </recommendedName>
</protein>
<dbReference type="GO" id="GO:0005615">
    <property type="term" value="C:extracellular space"/>
    <property type="evidence" value="ECO:0007669"/>
    <property type="project" value="InterPro"/>
</dbReference>
<dbReference type="SUPFAM" id="SSF56574">
    <property type="entry name" value="Serpins"/>
    <property type="match status" value="1"/>
</dbReference>
<sequence>MNATWQNQFWESKTNEDNFYYNVLPQAESVASAKSLVATSMRAHFMHMVERFDYSHDAIPGFQVVRMKYQTSKLSMIVLLPAINYGSIGPVKSEDVLAALPNLTDTKLALAFPKFKFAQSYEDDLMSALKEIGLTAPFQGGFCGMFDGSCPFLSFVKQKTFINVHEKGTEAAAVTAGAVVTMLPPPEQPTLFMANRPFQFLIYDDTADLVLFEGHVGAPDIPEGSVAELEAQHEDEDFWLEHFVEDPIVPDVPVPPTTTSTTQSTPLPSSPQTTTDPSASDQTTSLPATAETTSTPPAQTTEISTTESTPDPFETLSSSNIHKPTMMLTTLSMFALLWLRE</sequence>
<dbReference type="Gene3D" id="2.10.310.10">
    <property type="entry name" value="Serpins superfamily"/>
    <property type="match status" value="1"/>
</dbReference>
<dbReference type="Pfam" id="PF00079">
    <property type="entry name" value="Serpin"/>
    <property type="match status" value="1"/>
</dbReference>
<dbReference type="SMART" id="SM00093">
    <property type="entry name" value="SERPIN"/>
    <property type="match status" value="1"/>
</dbReference>